<keyword evidence="2" id="KW-1277">Toxin-antitoxin system</keyword>
<dbReference type="PANTHER" id="PTHR33755">
    <property type="entry name" value="TOXIN PARE1-RELATED"/>
    <property type="match status" value="1"/>
</dbReference>
<organism evidence="3 4">
    <name type="scientific">Agrobacterium vitis</name>
    <name type="common">Rhizobium vitis</name>
    <dbReference type="NCBI Taxonomy" id="373"/>
    <lineage>
        <taxon>Bacteria</taxon>
        <taxon>Pseudomonadati</taxon>
        <taxon>Pseudomonadota</taxon>
        <taxon>Alphaproteobacteria</taxon>
        <taxon>Hyphomicrobiales</taxon>
        <taxon>Rhizobiaceae</taxon>
        <taxon>Rhizobium/Agrobacterium group</taxon>
        <taxon>Agrobacterium</taxon>
    </lineage>
</organism>
<gene>
    <name evidence="3" type="ORF">DXT89_08540</name>
</gene>
<dbReference type="InterPro" id="IPR051803">
    <property type="entry name" value="TA_system_RelE-like_toxin"/>
</dbReference>
<evidence type="ECO:0000256" key="1">
    <source>
        <dbReference type="ARBA" id="ARBA00006226"/>
    </source>
</evidence>
<reference evidence="3 4" key="1">
    <citation type="submission" date="2018-08" db="EMBL/GenBank/DDBJ databases">
        <title>Genome sequencing of Agrobacterium vitis strain ICMP 10754.</title>
        <authorList>
            <person name="Visnovsky S.B."/>
            <person name="Pitman A.R."/>
        </authorList>
    </citation>
    <scope>NUCLEOTIDE SEQUENCE [LARGE SCALE GENOMIC DNA]</scope>
    <source>
        <strain evidence="3 4">ICMP 10754</strain>
    </source>
</reference>
<dbReference type="GeneID" id="60683854"/>
<dbReference type="Gene3D" id="3.30.2310.20">
    <property type="entry name" value="RelE-like"/>
    <property type="match status" value="1"/>
</dbReference>
<dbReference type="OrthoDB" id="8369899at2"/>
<proteinExistence type="inferred from homology"/>
<dbReference type="Pfam" id="PF05016">
    <property type="entry name" value="ParE_toxin"/>
    <property type="match status" value="1"/>
</dbReference>
<dbReference type="InterPro" id="IPR035093">
    <property type="entry name" value="RelE/ParE_toxin_dom_sf"/>
</dbReference>
<dbReference type="Proteomes" id="UP000436911">
    <property type="component" value="Unassembled WGS sequence"/>
</dbReference>
<dbReference type="PANTHER" id="PTHR33755:SF9">
    <property type="entry name" value="TOXIN PARE1"/>
    <property type="match status" value="1"/>
</dbReference>
<dbReference type="EMBL" id="QUSG01000003">
    <property type="protein sequence ID" value="KAA3529741.1"/>
    <property type="molecule type" value="Genomic_DNA"/>
</dbReference>
<dbReference type="InterPro" id="IPR007712">
    <property type="entry name" value="RelE/ParE_toxin"/>
</dbReference>
<name>A0A368NR36_AGRVI</name>
<evidence type="ECO:0000313" key="3">
    <source>
        <dbReference type="EMBL" id="KAA3529741.1"/>
    </source>
</evidence>
<comment type="caution">
    <text evidence="3">The sequence shown here is derived from an EMBL/GenBank/DDBJ whole genome shotgun (WGS) entry which is preliminary data.</text>
</comment>
<dbReference type="AlphaFoldDB" id="A0A368NR36"/>
<dbReference type="RefSeq" id="WP_060718583.1">
    <property type="nucleotide sequence ID" value="NZ_JABFNP010000001.1"/>
</dbReference>
<evidence type="ECO:0000313" key="4">
    <source>
        <dbReference type="Proteomes" id="UP000436911"/>
    </source>
</evidence>
<sequence>MRHRITQRAERDLKDIYRYTVETFGHAQAEKYLRELDAVFEILGDYPNMGRIYEGRTHQFVHGKHIILYRVGSNEIVIGRIFHGAQRHASD</sequence>
<accession>A0A368NR36</accession>
<comment type="similarity">
    <text evidence="1">Belongs to the RelE toxin family.</text>
</comment>
<evidence type="ECO:0000256" key="2">
    <source>
        <dbReference type="ARBA" id="ARBA00022649"/>
    </source>
</evidence>
<protein>
    <submittedName>
        <fullName evidence="3">Type II toxin-antitoxin system RelE/ParE family toxin</fullName>
    </submittedName>
</protein>